<dbReference type="GO" id="GO:0005886">
    <property type="term" value="C:plasma membrane"/>
    <property type="evidence" value="ECO:0007669"/>
    <property type="project" value="UniProtKB-SubCell"/>
</dbReference>
<keyword evidence="7 14" id="KW-0812">Transmembrane</keyword>
<dbReference type="EMBL" id="FZOA01000003">
    <property type="protein sequence ID" value="SNR75547.1"/>
    <property type="molecule type" value="Genomic_DNA"/>
</dbReference>
<dbReference type="RefSeq" id="WP_089375026.1">
    <property type="nucleotide sequence ID" value="NZ_FZOA01000003.1"/>
</dbReference>
<comment type="subcellular location">
    <subcellularLocation>
        <location evidence="2">Cell inner membrane</location>
        <topology evidence="2">Multi-pass membrane protein</topology>
    </subcellularLocation>
</comment>
<dbReference type="InterPro" id="IPR004358">
    <property type="entry name" value="Sig_transdc_His_kin-like_C"/>
</dbReference>
<dbReference type="AlphaFoldDB" id="A0A238YWR2"/>
<evidence type="ECO:0000256" key="3">
    <source>
        <dbReference type="ARBA" id="ARBA00012438"/>
    </source>
</evidence>
<keyword evidence="11 14" id="KW-1133">Transmembrane helix</keyword>
<dbReference type="PRINTS" id="PR00344">
    <property type="entry name" value="BCTRLSENSOR"/>
</dbReference>
<evidence type="ECO:0000256" key="8">
    <source>
        <dbReference type="ARBA" id="ARBA00022741"/>
    </source>
</evidence>
<dbReference type="Gene3D" id="1.10.287.130">
    <property type="match status" value="1"/>
</dbReference>
<dbReference type="Gene3D" id="6.10.340.10">
    <property type="match status" value="1"/>
</dbReference>
<dbReference type="EC" id="2.7.13.3" evidence="3"/>
<keyword evidence="10" id="KW-0067">ATP-binding</keyword>
<keyword evidence="4" id="KW-1003">Cell membrane</keyword>
<dbReference type="CDD" id="cd06225">
    <property type="entry name" value="HAMP"/>
    <property type="match status" value="1"/>
</dbReference>
<dbReference type="GO" id="GO:0000155">
    <property type="term" value="F:phosphorelay sensor kinase activity"/>
    <property type="evidence" value="ECO:0007669"/>
    <property type="project" value="InterPro"/>
</dbReference>
<dbReference type="InterPro" id="IPR036890">
    <property type="entry name" value="HATPase_C_sf"/>
</dbReference>
<keyword evidence="5" id="KW-0597">Phosphoprotein</keyword>
<dbReference type="InterPro" id="IPR003661">
    <property type="entry name" value="HisK_dim/P_dom"/>
</dbReference>
<evidence type="ECO:0000256" key="11">
    <source>
        <dbReference type="ARBA" id="ARBA00022989"/>
    </source>
</evidence>
<evidence type="ECO:0000256" key="12">
    <source>
        <dbReference type="ARBA" id="ARBA00023012"/>
    </source>
</evidence>
<dbReference type="PROSITE" id="PS50109">
    <property type="entry name" value="HIS_KIN"/>
    <property type="match status" value="1"/>
</dbReference>
<reference evidence="18" key="1">
    <citation type="submission" date="2017-06" db="EMBL/GenBank/DDBJ databases">
        <authorList>
            <person name="Varghese N."/>
            <person name="Submissions S."/>
        </authorList>
    </citation>
    <scope>NUCLEOTIDE SEQUENCE [LARGE SCALE GENOMIC DNA]</scope>
    <source>
        <strain evidence="18">Ca-68</strain>
    </source>
</reference>
<sequence length="480" mass="53932">MQIAYPKSFLKLLLIGFALAMLPLFFAFGNAALYLDRLAAQSRNAVTQAVQATRASRALVEQITLMERSARQYFVLEDSSLLENYERAHEKFTESWQDLSHLRLSNIQKNALHALSEQEQTLFQNMMGHPDNTKLAAEIVNHFAELTTQAQDILDENNRQIDRESAILAETAERTQQIMLWQTLTLIPVALLVAVMITFLVAQPIRRMDAAIRKLGEGDYTELISIDGPGDLRNLGERLNWLRLQLTELDQQKQRFLRNVSHELKTPLTAIREGSELLNDEVGGTLTSQQREITDILRESSLRLQKMIENLLSFTAVQFHTPQLKLEAVALVPLAESILADYALTISSKNIDIQRNFSPSDIAIMGDREKIHSIIDNLLSNAIKYTLPSSSIRFSIMQENDHAVILVHDSGPGIMTADKDRLYDPFYRGDDAYQSLVSGSGLGLSIAKEYVDAHAGEITLLPSKHGAHFRVTLPLKADKS</sequence>
<dbReference type="InterPro" id="IPR036097">
    <property type="entry name" value="HisK_dim/P_sf"/>
</dbReference>
<dbReference type="PROSITE" id="PS50885">
    <property type="entry name" value="HAMP"/>
    <property type="match status" value="1"/>
</dbReference>
<feature type="transmembrane region" description="Helical" evidence="14">
    <location>
        <begin position="12"/>
        <end position="35"/>
    </location>
</feature>
<evidence type="ECO:0000256" key="1">
    <source>
        <dbReference type="ARBA" id="ARBA00000085"/>
    </source>
</evidence>
<gene>
    <name evidence="17" type="ORF">SAMN05192560_0900</name>
</gene>
<dbReference type="Pfam" id="PF00512">
    <property type="entry name" value="HisKA"/>
    <property type="match status" value="1"/>
</dbReference>
<dbReference type="Pfam" id="PF00672">
    <property type="entry name" value="HAMP"/>
    <property type="match status" value="1"/>
</dbReference>
<keyword evidence="9 17" id="KW-0418">Kinase</keyword>
<dbReference type="CDD" id="cd00082">
    <property type="entry name" value="HisKA"/>
    <property type="match status" value="1"/>
</dbReference>
<dbReference type="GO" id="GO:0005524">
    <property type="term" value="F:ATP binding"/>
    <property type="evidence" value="ECO:0007669"/>
    <property type="project" value="UniProtKB-KW"/>
</dbReference>
<evidence type="ECO:0000313" key="17">
    <source>
        <dbReference type="EMBL" id="SNR75547.1"/>
    </source>
</evidence>
<dbReference type="InterPro" id="IPR050398">
    <property type="entry name" value="HssS/ArlS-like"/>
</dbReference>
<dbReference type="Proteomes" id="UP000198305">
    <property type="component" value="Unassembled WGS sequence"/>
</dbReference>
<dbReference type="PANTHER" id="PTHR45528">
    <property type="entry name" value="SENSOR HISTIDINE KINASE CPXA"/>
    <property type="match status" value="1"/>
</dbReference>
<dbReference type="SMART" id="SM00388">
    <property type="entry name" value="HisKA"/>
    <property type="match status" value="1"/>
</dbReference>
<keyword evidence="18" id="KW-1185">Reference proteome</keyword>
<feature type="domain" description="HAMP" evidence="16">
    <location>
        <begin position="199"/>
        <end position="251"/>
    </location>
</feature>
<dbReference type="SUPFAM" id="SSF47384">
    <property type="entry name" value="Homodimeric domain of signal transducing histidine kinase"/>
    <property type="match status" value="1"/>
</dbReference>
<evidence type="ECO:0000256" key="4">
    <source>
        <dbReference type="ARBA" id="ARBA00022475"/>
    </source>
</evidence>
<proteinExistence type="predicted"/>
<dbReference type="SMART" id="SM00304">
    <property type="entry name" value="HAMP"/>
    <property type="match status" value="1"/>
</dbReference>
<dbReference type="Pfam" id="PF02518">
    <property type="entry name" value="HATPase_c"/>
    <property type="match status" value="1"/>
</dbReference>
<evidence type="ECO:0000259" key="15">
    <source>
        <dbReference type="PROSITE" id="PS50109"/>
    </source>
</evidence>
<keyword evidence="13 14" id="KW-0472">Membrane</keyword>
<dbReference type="PANTHER" id="PTHR45528:SF1">
    <property type="entry name" value="SENSOR HISTIDINE KINASE CPXA"/>
    <property type="match status" value="1"/>
</dbReference>
<evidence type="ECO:0000259" key="16">
    <source>
        <dbReference type="PROSITE" id="PS50885"/>
    </source>
</evidence>
<evidence type="ECO:0000256" key="7">
    <source>
        <dbReference type="ARBA" id="ARBA00022692"/>
    </source>
</evidence>
<feature type="domain" description="Histidine kinase" evidence="15">
    <location>
        <begin position="259"/>
        <end position="477"/>
    </location>
</feature>
<name>A0A238YWR2_9PROT</name>
<organism evidence="17 18">
    <name type="scientific">Methylobacillus rhizosphaerae</name>
    <dbReference type="NCBI Taxonomy" id="551994"/>
    <lineage>
        <taxon>Bacteria</taxon>
        <taxon>Pseudomonadati</taxon>
        <taxon>Pseudomonadota</taxon>
        <taxon>Betaproteobacteria</taxon>
        <taxon>Nitrosomonadales</taxon>
        <taxon>Methylophilaceae</taxon>
        <taxon>Methylobacillus</taxon>
    </lineage>
</organism>
<dbReference type="InterPro" id="IPR005467">
    <property type="entry name" value="His_kinase_dom"/>
</dbReference>
<dbReference type="OrthoDB" id="9804645at2"/>
<dbReference type="Gene3D" id="3.30.565.10">
    <property type="entry name" value="Histidine kinase-like ATPase, C-terminal domain"/>
    <property type="match status" value="1"/>
</dbReference>
<keyword evidence="6" id="KW-0808">Transferase</keyword>
<dbReference type="SUPFAM" id="SSF55874">
    <property type="entry name" value="ATPase domain of HSP90 chaperone/DNA topoisomerase II/histidine kinase"/>
    <property type="match status" value="1"/>
</dbReference>
<dbReference type="SMART" id="SM00387">
    <property type="entry name" value="HATPase_c"/>
    <property type="match status" value="1"/>
</dbReference>
<dbReference type="InterPro" id="IPR003660">
    <property type="entry name" value="HAMP_dom"/>
</dbReference>
<evidence type="ECO:0000256" key="2">
    <source>
        <dbReference type="ARBA" id="ARBA00004429"/>
    </source>
</evidence>
<keyword evidence="12" id="KW-0902">Two-component regulatory system</keyword>
<evidence type="ECO:0000313" key="18">
    <source>
        <dbReference type="Proteomes" id="UP000198305"/>
    </source>
</evidence>
<keyword evidence="8" id="KW-0547">Nucleotide-binding</keyword>
<protein>
    <recommendedName>
        <fullName evidence="3">histidine kinase</fullName>
        <ecNumber evidence="3">2.7.13.3</ecNumber>
    </recommendedName>
</protein>
<accession>A0A238YWR2</accession>
<feature type="transmembrane region" description="Helical" evidence="14">
    <location>
        <begin position="179"/>
        <end position="202"/>
    </location>
</feature>
<comment type="catalytic activity">
    <reaction evidence="1">
        <text>ATP + protein L-histidine = ADP + protein N-phospho-L-histidine.</text>
        <dbReference type="EC" id="2.7.13.3"/>
    </reaction>
</comment>
<evidence type="ECO:0000256" key="13">
    <source>
        <dbReference type="ARBA" id="ARBA00023136"/>
    </source>
</evidence>
<evidence type="ECO:0000256" key="5">
    <source>
        <dbReference type="ARBA" id="ARBA00022553"/>
    </source>
</evidence>
<evidence type="ECO:0000256" key="6">
    <source>
        <dbReference type="ARBA" id="ARBA00022679"/>
    </source>
</evidence>
<evidence type="ECO:0000256" key="14">
    <source>
        <dbReference type="SAM" id="Phobius"/>
    </source>
</evidence>
<dbReference type="CDD" id="cd00075">
    <property type="entry name" value="HATPase"/>
    <property type="match status" value="1"/>
</dbReference>
<evidence type="ECO:0000256" key="9">
    <source>
        <dbReference type="ARBA" id="ARBA00022777"/>
    </source>
</evidence>
<evidence type="ECO:0000256" key="10">
    <source>
        <dbReference type="ARBA" id="ARBA00022840"/>
    </source>
</evidence>
<dbReference type="InterPro" id="IPR003594">
    <property type="entry name" value="HATPase_dom"/>
</dbReference>
<dbReference type="FunFam" id="3.30.565.10:FF:000006">
    <property type="entry name" value="Sensor histidine kinase WalK"/>
    <property type="match status" value="1"/>
</dbReference>